<dbReference type="SMART" id="SM00448">
    <property type="entry name" value="REC"/>
    <property type="match status" value="1"/>
</dbReference>
<dbReference type="InterPro" id="IPR011006">
    <property type="entry name" value="CheY-like_superfamily"/>
</dbReference>
<dbReference type="SMART" id="SM00421">
    <property type="entry name" value="HTH_LUXR"/>
    <property type="match status" value="1"/>
</dbReference>
<dbReference type="Proteomes" id="UP000251577">
    <property type="component" value="Unassembled WGS sequence"/>
</dbReference>
<feature type="domain" description="HTH luxR-type" evidence="3">
    <location>
        <begin position="146"/>
        <end position="211"/>
    </location>
</feature>
<dbReference type="EMBL" id="QHCV01000059">
    <property type="protein sequence ID" value="RAV31768.1"/>
    <property type="molecule type" value="Genomic_DNA"/>
</dbReference>
<dbReference type="Gene3D" id="3.40.50.2300">
    <property type="match status" value="1"/>
</dbReference>
<dbReference type="Pfam" id="PF00072">
    <property type="entry name" value="Response_reg"/>
    <property type="match status" value="1"/>
</dbReference>
<dbReference type="GO" id="GO:0003677">
    <property type="term" value="F:DNA binding"/>
    <property type="evidence" value="ECO:0007669"/>
    <property type="project" value="UniProtKB-KW"/>
</dbReference>
<dbReference type="AlphaFoldDB" id="A0A364V580"/>
<dbReference type="GO" id="GO:0006355">
    <property type="term" value="P:regulation of DNA-templated transcription"/>
    <property type="evidence" value="ECO:0007669"/>
    <property type="project" value="InterPro"/>
</dbReference>
<keyword evidence="6" id="KW-1185">Reference proteome</keyword>
<keyword evidence="2" id="KW-0597">Phosphoprotein</keyword>
<dbReference type="GO" id="GO:0000160">
    <property type="term" value="P:phosphorelay signal transduction system"/>
    <property type="evidence" value="ECO:0007669"/>
    <property type="project" value="InterPro"/>
</dbReference>
<evidence type="ECO:0000313" key="6">
    <source>
        <dbReference type="Proteomes" id="UP000251577"/>
    </source>
</evidence>
<feature type="domain" description="Response regulatory" evidence="4">
    <location>
        <begin position="14"/>
        <end position="131"/>
    </location>
</feature>
<feature type="modified residue" description="4-aspartylphosphate" evidence="2">
    <location>
        <position position="65"/>
    </location>
</feature>
<dbReference type="SUPFAM" id="SSF46894">
    <property type="entry name" value="C-terminal effector domain of the bipartite response regulators"/>
    <property type="match status" value="1"/>
</dbReference>
<dbReference type="InterPro" id="IPR039420">
    <property type="entry name" value="WalR-like"/>
</dbReference>
<keyword evidence="1 5" id="KW-0238">DNA-binding</keyword>
<evidence type="ECO:0000259" key="4">
    <source>
        <dbReference type="PROSITE" id="PS50110"/>
    </source>
</evidence>
<proteinExistence type="predicted"/>
<name>A0A364V580_9CORY</name>
<dbReference type="SUPFAM" id="SSF52172">
    <property type="entry name" value="CheY-like"/>
    <property type="match status" value="1"/>
</dbReference>
<evidence type="ECO:0000256" key="2">
    <source>
        <dbReference type="PROSITE-ProRule" id="PRU00169"/>
    </source>
</evidence>
<dbReference type="PANTHER" id="PTHR43214">
    <property type="entry name" value="TWO-COMPONENT RESPONSE REGULATOR"/>
    <property type="match status" value="1"/>
</dbReference>
<comment type="caution">
    <text evidence="5">The sequence shown here is derived from an EMBL/GenBank/DDBJ whole genome shotgun (WGS) entry which is preliminary data.</text>
</comment>
<gene>
    <name evidence="5" type="ORF">DLJ54_06645</name>
</gene>
<dbReference type="InterPro" id="IPR001789">
    <property type="entry name" value="Sig_transdc_resp-reg_receiver"/>
</dbReference>
<dbReference type="RefSeq" id="WP_113630982.1">
    <property type="nucleotide sequence ID" value="NZ_QHCV01000059.1"/>
</dbReference>
<accession>A0A364V580</accession>
<dbReference type="PROSITE" id="PS50043">
    <property type="entry name" value="HTH_LUXR_2"/>
    <property type="match status" value="1"/>
</dbReference>
<organism evidence="5 6">
    <name type="scientific">Corynebacterium heidelbergense</name>
    <dbReference type="NCBI Taxonomy" id="2055947"/>
    <lineage>
        <taxon>Bacteria</taxon>
        <taxon>Bacillati</taxon>
        <taxon>Actinomycetota</taxon>
        <taxon>Actinomycetes</taxon>
        <taxon>Mycobacteriales</taxon>
        <taxon>Corynebacteriaceae</taxon>
        <taxon>Corynebacterium</taxon>
    </lineage>
</organism>
<dbReference type="InterPro" id="IPR016032">
    <property type="entry name" value="Sig_transdc_resp-reg_C-effctor"/>
</dbReference>
<dbReference type="Pfam" id="PF00196">
    <property type="entry name" value="GerE"/>
    <property type="match status" value="1"/>
</dbReference>
<dbReference type="PRINTS" id="PR00038">
    <property type="entry name" value="HTHLUXR"/>
</dbReference>
<evidence type="ECO:0000313" key="5">
    <source>
        <dbReference type="EMBL" id="RAV31768.1"/>
    </source>
</evidence>
<dbReference type="PROSITE" id="PS50110">
    <property type="entry name" value="RESPONSE_REGULATORY"/>
    <property type="match status" value="1"/>
</dbReference>
<dbReference type="InterPro" id="IPR000792">
    <property type="entry name" value="Tscrpt_reg_LuxR_C"/>
</dbReference>
<dbReference type="PANTHER" id="PTHR43214:SF42">
    <property type="entry name" value="TRANSCRIPTIONAL REGULATORY PROTEIN DESR"/>
    <property type="match status" value="1"/>
</dbReference>
<protein>
    <submittedName>
        <fullName evidence="5">DNA-binding response regulator</fullName>
    </submittedName>
</protein>
<evidence type="ECO:0000256" key="1">
    <source>
        <dbReference type="ARBA" id="ARBA00023125"/>
    </source>
</evidence>
<dbReference type="PROSITE" id="PS00622">
    <property type="entry name" value="HTH_LUXR_1"/>
    <property type="match status" value="1"/>
</dbReference>
<reference evidence="5 6" key="1">
    <citation type="journal article" date="2018" name="Syst. Appl. Microbiol.">
        <title>Corynebacterium heidelbergense sp. nov., isolated from the preen glands of Egyptian geese (Alopochen aegyptiacus).</title>
        <authorList>
            <person name="Braun M.S."/>
            <person name="Wang E."/>
            <person name="Zimmermann S."/>
            <person name="Wink M."/>
        </authorList>
    </citation>
    <scope>NUCLEOTIDE SEQUENCE [LARGE SCALE GENOMIC DNA]</scope>
    <source>
        <strain evidence="5 6">647</strain>
    </source>
</reference>
<evidence type="ECO:0000259" key="3">
    <source>
        <dbReference type="PROSITE" id="PS50043"/>
    </source>
</evidence>
<sequence>MSTHDGETSVGPIRVLLAEDQAMVRGALSVLLSAEPDIDVVAECSDGAQAVARAAEGDVDVCVMDVEMPTMNGLDATAEIVAAGGGKVQVLIVTTFGRAGYLRTAMSAGASGFVVKDAPAEQLAEAIRRVRRGLRVIDPALAADSLATGINPLSPREREVMRLAATGATVAEIAASLFLTPGTVRNHISRAIAKTDTANRYQAAKAAQRNGWL</sequence>
<dbReference type="CDD" id="cd06170">
    <property type="entry name" value="LuxR_C_like"/>
    <property type="match status" value="1"/>
</dbReference>